<accession>A0A0B2QQV5</accession>
<protein>
    <submittedName>
        <fullName evidence="2">Uncharacterized protein</fullName>
    </submittedName>
</protein>
<dbReference type="EMBL" id="KN655779">
    <property type="protein sequence ID" value="KHN23981.1"/>
    <property type="molecule type" value="Genomic_DNA"/>
</dbReference>
<proteinExistence type="predicted"/>
<reference evidence="2" key="1">
    <citation type="submission" date="2014-07" db="EMBL/GenBank/DDBJ databases">
        <title>Identification of a novel salt tolerance gene in wild soybean by whole-genome sequencing.</title>
        <authorList>
            <person name="Lam H.-M."/>
            <person name="Qi X."/>
            <person name="Li M.-W."/>
            <person name="Liu X."/>
            <person name="Xie M."/>
            <person name="Ni M."/>
            <person name="Xu X."/>
        </authorList>
    </citation>
    <scope>NUCLEOTIDE SEQUENCE [LARGE SCALE GENOMIC DNA]</scope>
    <source>
        <tissue evidence="2">Root</tissue>
    </source>
</reference>
<feature type="region of interest" description="Disordered" evidence="1">
    <location>
        <begin position="1"/>
        <end position="37"/>
    </location>
</feature>
<name>A0A0B2QQV5_GLYSO</name>
<dbReference type="Proteomes" id="UP000053555">
    <property type="component" value="Unassembled WGS sequence"/>
</dbReference>
<evidence type="ECO:0000313" key="2">
    <source>
        <dbReference type="EMBL" id="KHN23981.1"/>
    </source>
</evidence>
<evidence type="ECO:0000256" key="1">
    <source>
        <dbReference type="SAM" id="MobiDB-lite"/>
    </source>
</evidence>
<sequence>MTEGRDGLSALQGGKEGVNGNNNKQREKEGFGTRGSWVSAESEQIAASGFMAVDGKRRWCLTMTEGDLQCPRVAVLRFRDSQRLRRLTEGSRMGLLVDFGDGTRYWSRSYASDGTGFEVKVRFGG</sequence>
<dbReference type="AlphaFoldDB" id="A0A0B2QQV5"/>
<organism evidence="2">
    <name type="scientific">Glycine soja</name>
    <name type="common">Wild soybean</name>
    <dbReference type="NCBI Taxonomy" id="3848"/>
    <lineage>
        <taxon>Eukaryota</taxon>
        <taxon>Viridiplantae</taxon>
        <taxon>Streptophyta</taxon>
        <taxon>Embryophyta</taxon>
        <taxon>Tracheophyta</taxon>
        <taxon>Spermatophyta</taxon>
        <taxon>Magnoliopsida</taxon>
        <taxon>eudicotyledons</taxon>
        <taxon>Gunneridae</taxon>
        <taxon>Pentapetalae</taxon>
        <taxon>rosids</taxon>
        <taxon>fabids</taxon>
        <taxon>Fabales</taxon>
        <taxon>Fabaceae</taxon>
        <taxon>Papilionoideae</taxon>
        <taxon>50 kb inversion clade</taxon>
        <taxon>NPAAA clade</taxon>
        <taxon>indigoferoid/millettioid clade</taxon>
        <taxon>Phaseoleae</taxon>
        <taxon>Glycine</taxon>
        <taxon>Glycine subgen. Soja</taxon>
    </lineage>
</organism>
<gene>
    <name evidence="2" type="ORF">glysoja_033969</name>
</gene>